<keyword evidence="5" id="KW-0805">Transcription regulation</keyword>
<dbReference type="Pfam" id="PF00309">
    <property type="entry name" value="Sigma54_AID"/>
    <property type="match status" value="1"/>
</dbReference>
<evidence type="ECO:0000256" key="8">
    <source>
        <dbReference type="ARBA" id="ARBA00023163"/>
    </source>
</evidence>
<feature type="domain" description="RNA polymerase sigma factor 54 core-binding" evidence="10">
    <location>
        <begin position="95"/>
        <end position="280"/>
    </location>
</feature>
<evidence type="ECO:0000313" key="11">
    <source>
        <dbReference type="EMBL" id="GAA0727879.1"/>
    </source>
</evidence>
<dbReference type="PRINTS" id="PR00045">
    <property type="entry name" value="SIGMA54FCT"/>
</dbReference>
<dbReference type="EMBL" id="BAAACF010000003">
    <property type="protein sequence ID" value="GAA0727879.1"/>
    <property type="molecule type" value="Genomic_DNA"/>
</dbReference>
<dbReference type="InterPro" id="IPR038709">
    <property type="entry name" value="RpoN_core-bd_sf"/>
</dbReference>
<keyword evidence="4" id="KW-0548">Nucleotidyltransferase</keyword>
<protein>
    <submittedName>
        <fullName evidence="11">RNA polymerase factor sigma-54</fullName>
    </submittedName>
</protein>
<dbReference type="NCBIfam" id="TIGR02395">
    <property type="entry name" value="rpoN_sigma"/>
    <property type="match status" value="1"/>
</dbReference>
<evidence type="ECO:0000259" key="9">
    <source>
        <dbReference type="Pfam" id="PF04552"/>
    </source>
</evidence>
<evidence type="ECO:0000256" key="6">
    <source>
        <dbReference type="ARBA" id="ARBA00023082"/>
    </source>
</evidence>
<evidence type="ECO:0000256" key="3">
    <source>
        <dbReference type="ARBA" id="ARBA00022679"/>
    </source>
</evidence>
<dbReference type="Proteomes" id="UP001500339">
    <property type="component" value="Unassembled WGS sequence"/>
</dbReference>
<dbReference type="PROSITE" id="PS50044">
    <property type="entry name" value="SIGMA54_3"/>
    <property type="match status" value="1"/>
</dbReference>
<dbReference type="Gene3D" id="1.10.10.1330">
    <property type="entry name" value="RNA polymerase sigma-54 factor, core-binding domain"/>
    <property type="match status" value="1"/>
</dbReference>
<proteinExistence type="inferred from homology"/>
<reference evidence="12" key="1">
    <citation type="journal article" date="2019" name="Int. J. Syst. Evol. Microbiol.">
        <title>The Global Catalogue of Microorganisms (GCM) 10K type strain sequencing project: providing services to taxonomists for standard genome sequencing and annotation.</title>
        <authorList>
            <consortium name="The Broad Institute Genomics Platform"/>
            <consortium name="The Broad Institute Genome Sequencing Center for Infectious Disease"/>
            <person name="Wu L."/>
            <person name="Ma J."/>
        </authorList>
    </citation>
    <scope>NUCLEOTIDE SEQUENCE [LARGE SCALE GENOMIC DNA]</scope>
    <source>
        <strain evidence="12">JCM 1405</strain>
    </source>
</reference>
<keyword evidence="7" id="KW-0238">DNA-binding</keyword>
<sequence length="454" mass="52453">MNMDFNLTVSQEQKLIMTPQMQLSVRILQLSSYELQKLVEKEIQENPLLEAKYSNNGEKASEIDYKKFIKHLEFDSYDNRVNYKSEDEEVSPFMFISEKKSLKEHLIEQVRYLNEKDCIKLVCGYIIEGIDERGYLGESLESVAKTLKISLELAEDALEVIQSLEPDGIGARDLKECLQIQCYKKGLNDSILHEIINSHLEDIAENKYNVIAKTLNIDVKKAQGYGDFIKTLQPKPSSGFYTGEEVKYIMPDAYIRKIDGEHHIVMNEELAPRLSINNLYKGILNKDEDKKAIEYVKSRLDSATFLIKSIEQRKSTIYKVLEKILQIQKDYFEHGEKYLKPMTLKEIADSLEIHESTVSRAIRDKYIYTDKGTLKIKDLFTTGLSFKGIEDCFSTVEAKNKIEKLINEEDKRSPLSDQAIADMLKEKGVNISRRTVAKYREELGIKSSKGRKRY</sequence>
<feature type="domain" description="RNA polymerase sigma factor 54 DNA-binding" evidence="9">
    <location>
        <begin position="294"/>
        <end position="453"/>
    </location>
</feature>
<dbReference type="PIRSF" id="PIRSF000774">
    <property type="entry name" value="RpoN"/>
    <property type="match status" value="1"/>
</dbReference>
<dbReference type="PANTHER" id="PTHR32248:SF4">
    <property type="entry name" value="RNA POLYMERASE SIGMA-54 FACTOR"/>
    <property type="match status" value="1"/>
</dbReference>
<dbReference type="Gene3D" id="1.10.10.60">
    <property type="entry name" value="Homeodomain-like"/>
    <property type="match status" value="1"/>
</dbReference>
<dbReference type="Pfam" id="PF04552">
    <property type="entry name" value="Sigma54_DBD"/>
    <property type="match status" value="1"/>
</dbReference>
<dbReference type="PROSITE" id="PS00718">
    <property type="entry name" value="SIGMA54_2"/>
    <property type="match status" value="1"/>
</dbReference>
<dbReference type="InterPro" id="IPR007634">
    <property type="entry name" value="RNA_pol_sigma_54_DNA-bd"/>
</dbReference>
<accession>A0ABP3U9J9</accession>
<gene>
    <name evidence="11" type="primary">rpoN</name>
    <name evidence="11" type="ORF">GCM10008905_26020</name>
</gene>
<keyword evidence="3" id="KW-0808">Transferase</keyword>
<name>A0ABP3U9J9_9CLOT</name>
<evidence type="ECO:0000256" key="7">
    <source>
        <dbReference type="ARBA" id="ARBA00023125"/>
    </source>
</evidence>
<evidence type="ECO:0000256" key="4">
    <source>
        <dbReference type="ARBA" id="ARBA00022695"/>
    </source>
</evidence>
<keyword evidence="6" id="KW-0731">Sigma factor</keyword>
<keyword evidence="2" id="KW-0240">DNA-directed RNA polymerase</keyword>
<dbReference type="InterPro" id="IPR000394">
    <property type="entry name" value="RNA_pol_sigma_54"/>
</dbReference>
<evidence type="ECO:0000256" key="5">
    <source>
        <dbReference type="ARBA" id="ARBA00023015"/>
    </source>
</evidence>
<dbReference type="Pfam" id="PF04963">
    <property type="entry name" value="Sigma54_CBD"/>
    <property type="match status" value="1"/>
</dbReference>
<keyword evidence="12" id="KW-1185">Reference proteome</keyword>
<comment type="similarity">
    <text evidence="1">Belongs to the sigma-54 factor family.</text>
</comment>
<evidence type="ECO:0000256" key="1">
    <source>
        <dbReference type="ARBA" id="ARBA00008798"/>
    </source>
</evidence>
<organism evidence="11 12">
    <name type="scientific">Clostridium malenominatum</name>
    <dbReference type="NCBI Taxonomy" id="1539"/>
    <lineage>
        <taxon>Bacteria</taxon>
        <taxon>Bacillati</taxon>
        <taxon>Bacillota</taxon>
        <taxon>Clostridia</taxon>
        <taxon>Eubacteriales</taxon>
        <taxon>Clostridiaceae</taxon>
        <taxon>Clostridium</taxon>
    </lineage>
</organism>
<evidence type="ECO:0000313" key="12">
    <source>
        <dbReference type="Proteomes" id="UP001500339"/>
    </source>
</evidence>
<comment type="caution">
    <text evidence="11">The sequence shown here is derived from an EMBL/GenBank/DDBJ whole genome shotgun (WGS) entry which is preliminary data.</text>
</comment>
<evidence type="ECO:0000256" key="2">
    <source>
        <dbReference type="ARBA" id="ARBA00022478"/>
    </source>
</evidence>
<dbReference type="InterPro" id="IPR007046">
    <property type="entry name" value="RNA_pol_sigma_54_core-bd"/>
</dbReference>
<dbReference type="PROSITE" id="PS00717">
    <property type="entry name" value="SIGMA54_1"/>
    <property type="match status" value="1"/>
</dbReference>
<evidence type="ECO:0000259" key="10">
    <source>
        <dbReference type="Pfam" id="PF04963"/>
    </source>
</evidence>
<dbReference type="PANTHER" id="PTHR32248">
    <property type="entry name" value="RNA POLYMERASE SIGMA-54 FACTOR"/>
    <property type="match status" value="1"/>
</dbReference>
<keyword evidence="8" id="KW-0804">Transcription</keyword>